<keyword evidence="2" id="KW-0812">Transmembrane</keyword>
<feature type="compositionally biased region" description="Basic and acidic residues" evidence="1">
    <location>
        <begin position="18"/>
        <end position="33"/>
    </location>
</feature>
<feature type="compositionally biased region" description="Low complexity" evidence="1">
    <location>
        <begin position="76"/>
        <end position="89"/>
    </location>
</feature>
<feature type="region of interest" description="Disordered" evidence="1">
    <location>
        <begin position="1"/>
        <end position="33"/>
    </location>
</feature>
<feature type="compositionally biased region" description="Low complexity" evidence="1">
    <location>
        <begin position="165"/>
        <end position="182"/>
    </location>
</feature>
<feature type="region of interest" description="Disordered" evidence="1">
    <location>
        <begin position="47"/>
        <end position="100"/>
    </location>
</feature>
<keyword evidence="4" id="KW-1185">Reference proteome</keyword>
<dbReference type="RefSeq" id="WP_109229031.1">
    <property type="nucleotide sequence ID" value="NZ_PYHR01000002.1"/>
</dbReference>
<keyword evidence="2" id="KW-1133">Transmembrane helix</keyword>
<feature type="transmembrane region" description="Helical" evidence="2">
    <location>
        <begin position="110"/>
        <end position="130"/>
    </location>
</feature>
<evidence type="ECO:0000256" key="2">
    <source>
        <dbReference type="SAM" id="Phobius"/>
    </source>
</evidence>
<keyword evidence="2" id="KW-0472">Membrane</keyword>
<organism evidence="3 4">
    <name type="scientific">Serinibacter arcticus</name>
    <dbReference type="NCBI Taxonomy" id="1655435"/>
    <lineage>
        <taxon>Bacteria</taxon>
        <taxon>Bacillati</taxon>
        <taxon>Actinomycetota</taxon>
        <taxon>Actinomycetes</taxon>
        <taxon>Micrococcales</taxon>
        <taxon>Beutenbergiaceae</taxon>
        <taxon>Serinibacter</taxon>
    </lineage>
</organism>
<feature type="compositionally biased region" description="Low complexity" evidence="1">
    <location>
        <begin position="133"/>
        <end position="150"/>
    </location>
</feature>
<gene>
    <name evidence="3" type="ORF">C8046_08270</name>
</gene>
<protein>
    <submittedName>
        <fullName evidence="3">Uncharacterized protein</fullName>
    </submittedName>
</protein>
<evidence type="ECO:0000313" key="3">
    <source>
        <dbReference type="EMBL" id="PWD50650.1"/>
    </source>
</evidence>
<sequence length="485" mass="49701">MSDDNLRRFAPPGDDRDDDRNDDAQPGDQHDDDAAAAVEEKVMARLRAADPAAEVEVSPEFPTVVEARVDDDESADGTPSAADAAPTATDPDDAEPPAPVDLTARRRRSWYAPVAAAAAAVIVGTSGYALGGSAASGGSSAADSAESAPAPISLGGPQVAGGDAGAAEESAVGPAATSAAGPASADFASRSAADSMMIGFGRSTFSSTGLSTAERSAQAFGLDAATASTEERMVQLATALGMAGTPAIANGGWELTDGTRQLNVGLDGSLSSYFYDSAAQAWCEGCEEPRPEDAPSGDAAIERIKEVLTAIGEDPTQFEFTSPTWEGAVSAMAEARRVVAGQGTDLMFYLELTSTGLASFSGSLAGVVDLGTYPVVSEQEGVERLSDPRFGGYQTGWARTMEGDTSVTQEWTPPTEAPAAPAPGVSVAWPVQDVTITGARLGLAQQWQPDGTVLLVPSYEFTDADGGTWSVIAVADEQLDFSVQQ</sequence>
<proteinExistence type="predicted"/>
<comment type="caution">
    <text evidence="3">The sequence shown here is derived from an EMBL/GenBank/DDBJ whole genome shotgun (WGS) entry which is preliminary data.</text>
</comment>
<dbReference type="OrthoDB" id="3268840at2"/>
<reference evidence="3 4" key="1">
    <citation type="submission" date="2018-03" db="EMBL/GenBank/DDBJ databases">
        <title>Genome assembly of novel Miniimonas species PCH200.</title>
        <authorList>
            <person name="Thakur V."/>
            <person name="Kumar V."/>
            <person name="Singh D."/>
        </authorList>
    </citation>
    <scope>NUCLEOTIDE SEQUENCE [LARGE SCALE GENOMIC DNA]</scope>
    <source>
        <strain evidence="3 4">PCH200</strain>
    </source>
</reference>
<dbReference type="EMBL" id="PYHR01000002">
    <property type="protein sequence ID" value="PWD50650.1"/>
    <property type="molecule type" value="Genomic_DNA"/>
</dbReference>
<name>A0A2U1ZUM5_9MICO</name>
<accession>A0A2U1ZUM5</accession>
<evidence type="ECO:0000256" key="1">
    <source>
        <dbReference type="SAM" id="MobiDB-lite"/>
    </source>
</evidence>
<feature type="region of interest" description="Disordered" evidence="1">
    <location>
        <begin position="133"/>
        <end position="182"/>
    </location>
</feature>
<dbReference type="Proteomes" id="UP000245166">
    <property type="component" value="Unassembled WGS sequence"/>
</dbReference>
<dbReference type="AlphaFoldDB" id="A0A2U1ZUM5"/>
<evidence type="ECO:0000313" key="4">
    <source>
        <dbReference type="Proteomes" id="UP000245166"/>
    </source>
</evidence>